<sequence length="206" mass="23320">MREYGKIYYSSMVGLLNALTEAGYPISTHDLSDKDNIKSSYGDDGVILTHASEEALCLTLYCALGLLIEKGISVNLSKSNAAEYLLHFPAVKIEIRPNRENNTIVRGRTQRKDDHITDEKDPVNINEIYNGGKEYSYQNIPLYSHSDNLRTVIIESKGRGQKANDTLSTVLYIDSYDRTRLPDIIEDIAIYPLKFFRAIILRGKQL</sequence>
<proteinExistence type="predicted"/>
<organism evidence="1">
    <name type="scientific">Penaeus monodon majanivirus B</name>
    <dbReference type="NCBI Taxonomy" id="2984272"/>
    <lineage>
        <taxon>Viruses</taxon>
        <taxon>Viruses incertae sedis</taxon>
        <taxon>Naldaviricetes</taxon>
        <taxon>Nimaviridae</taxon>
    </lineage>
</organism>
<name>A0A9C7EY35_9VIRU</name>
<dbReference type="EMBL" id="LC738871">
    <property type="protein sequence ID" value="BDT61975.1"/>
    <property type="molecule type" value="Genomic_DNA"/>
</dbReference>
<protein>
    <submittedName>
        <fullName evidence="1">Uncharacterized protein</fullName>
    </submittedName>
</protein>
<evidence type="ECO:0000313" key="1">
    <source>
        <dbReference type="EMBL" id="BDT61975.1"/>
    </source>
</evidence>
<reference evidence="1" key="1">
    <citation type="submission" date="2022-10" db="EMBL/GenBank/DDBJ databases">
        <title>Genome sequences of endogenous nimaviruses in decapod crustaceans.</title>
        <authorList>
            <person name="Kawato S."/>
            <person name="Nozaki R."/>
            <person name="Kondo H."/>
            <person name="Hirono I."/>
        </authorList>
    </citation>
    <scope>NUCLEOTIDE SEQUENCE</scope>
    <source>
        <strain evidence="1">Mikawa2016</strain>
    </source>
</reference>
<accession>A0A9C7EY35</accession>